<evidence type="ECO:0000313" key="2">
    <source>
        <dbReference type="Proteomes" id="UP001209694"/>
    </source>
</evidence>
<name>A0AAW5V3U1_9LEPT</name>
<dbReference type="Pfam" id="PF10974">
    <property type="entry name" value="DUF2804"/>
    <property type="match status" value="1"/>
</dbReference>
<sequence>MSESDSQIEFIFCQFALRNSKKTSGRIKSLVLNRFMPEIKKQIPLLNSDGTITEEGWARSPYWTYNRENIAASKLRIKEWDYYSILSPSKEYGITLTASDLGYAGLFAICFLDFKKASFKQIDTLSVMPLGKTGFPKVNDSGVVSFQDKKLSLRFETFNGKRTLEFESKDFVAPDGSRGIKGKIELAEPKMDTMNIATSWKENRKAFYYNTKINCMPATGNVVVGNQTLTFDSKTDFGALDWGRGVWTYKNRWYWSSVSAWIDGKPFGLNLGYGFSDRTPASENVILYDGKIHKLDEVNFIINTKDYLAPWKFVSNNNRLDLDFQPIVDRNSYMNFVLIKSEQHQVFGKFNGTVVLDDGKKIKLENVLGFAEDVLNHY</sequence>
<dbReference type="EMBL" id="JAMQQD010000001">
    <property type="protein sequence ID" value="MCW7513669.1"/>
    <property type="molecule type" value="Genomic_DNA"/>
</dbReference>
<dbReference type="Proteomes" id="UP001209694">
    <property type="component" value="Unassembled WGS sequence"/>
</dbReference>
<comment type="caution">
    <text evidence="1">The sequence shown here is derived from an EMBL/GenBank/DDBJ whole genome shotgun (WGS) entry which is preliminary data.</text>
</comment>
<dbReference type="InterPro" id="IPR021243">
    <property type="entry name" value="DUF2804"/>
</dbReference>
<accession>A0AAW5V3U1</accession>
<dbReference type="AlphaFoldDB" id="A0AAW5V3U1"/>
<organism evidence="1 2">
    <name type="scientific">Leptospira levettii</name>
    <dbReference type="NCBI Taxonomy" id="2023178"/>
    <lineage>
        <taxon>Bacteria</taxon>
        <taxon>Pseudomonadati</taxon>
        <taxon>Spirochaetota</taxon>
        <taxon>Spirochaetia</taxon>
        <taxon>Leptospirales</taxon>
        <taxon>Leptospiraceae</taxon>
        <taxon>Leptospira</taxon>
    </lineage>
</organism>
<dbReference type="PANTHER" id="PTHR35868">
    <property type="entry name" value="DUF2804 DOMAIN-CONTAINING PROTEIN-RELATED"/>
    <property type="match status" value="1"/>
</dbReference>
<reference evidence="1" key="1">
    <citation type="submission" date="2022-06" db="EMBL/GenBank/DDBJ databases">
        <title>Leptospira isolates from biofilms formed at urban environments.</title>
        <authorList>
            <person name="Ribeiro P.S."/>
            <person name="Sousa T."/>
            <person name="Carvalho N."/>
            <person name="Aburjaile F."/>
            <person name="Neves F."/>
            <person name="Oliveira D."/>
            <person name="Blanco L."/>
            <person name="Lima J."/>
            <person name="Costa F."/>
            <person name="Brenig B."/>
            <person name="Soares S."/>
            <person name="Ramos R."/>
            <person name="Goes-Neto A."/>
            <person name="Matiuzzi M."/>
            <person name="Azevedo V."/>
            <person name="Ristow P."/>
        </authorList>
    </citation>
    <scope>NUCLEOTIDE SEQUENCE</scope>
    <source>
        <strain evidence="1">VSF7</strain>
    </source>
</reference>
<proteinExistence type="predicted"/>
<gene>
    <name evidence="1" type="ORF">ND810_00760</name>
</gene>
<dbReference type="PANTHER" id="PTHR35868:SF3">
    <property type="entry name" value="DUF2804 DOMAIN-CONTAINING PROTEIN"/>
    <property type="match status" value="1"/>
</dbReference>
<evidence type="ECO:0000313" key="1">
    <source>
        <dbReference type="EMBL" id="MCW7513669.1"/>
    </source>
</evidence>
<dbReference type="RefSeq" id="WP_265355626.1">
    <property type="nucleotide sequence ID" value="NZ_JAMQPS010000001.1"/>
</dbReference>
<protein>
    <submittedName>
        <fullName evidence="1">DUF2804 domain-containing protein</fullName>
    </submittedName>
</protein>